<dbReference type="GO" id="GO:0005524">
    <property type="term" value="F:ATP binding"/>
    <property type="evidence" value="ECO:0007669"/>
    <property type="project" value="UniProtKB-KW"/>
</dbReference>
<dbReference type="Proteomes" id="UP000245657">
    <property type="component" value="Unassembled WGS sequence"/>
</dbReference>
<evidence type="ECO:0000256" key="12">
    <source>
        <dbReference type="SAM" id="Phobius"/>
    </source>
</evidence>
<keyword evidence="8" id="KW-0418">Kinase</keyword>
<dbReference type="PANTHER" id="PTHR45528">
    <property type="entry name" value="SENSOR HISTIDINE KINASE CPXA"/>
    <property type="match status" value="1"/>
</dbReference>
<dbReference type="GO" id="GO:0000155">
    <property type="term" value="F:phosphorelay sensor kinase activity"/>
    <property type="evidence" value="ECO:0007669"/>
    <property type="project" value="TreeGrafter"/>
</dbReference>
<dbReference type="Gene3D" id="6.10.340.10">
    <property type="match status" value="1"/>
</dbReference>
<name>A0A2V2ND57_9EURY</name>
<keyword evidence="5" id="KW-0597">Phosphoprotein</keyword>
<evidence type="ECO:0000256" key="9">
    <source>
        <dbReference type="ARBA" id="ARBA00022840"/>
    </source>
</evidence>
<keyword evidence="10" id="KW-0902">Two-component regulatory system</keyword>
<dbReference type="GO" id="GO:0005886">
    <property type="term" value="C:plasma membrane"/>
    <property type="evidence" value="ECO:0007669"/>
    <property type="project" value="UniProtKB-SubCell"/>
</dbReference>
<keyword evidence="4" id="KW-1003">Cell membrane</keyword>
<comment type="subcellular location">
    <subcellularLocation>
        <location evidence="2">Cell membrane</location>
        <topology evidence="2">Multi-pass membrane protein</topology>
    </subcellularLocation>
</comment>
<evidence type="ECO:0000256" key="2">
    <source>
        <dbReference type="ARBA" id="ARBA00004651"/>
    </source>
</evidence>
<dbReference type="CDD" id="cd06225">
    <property type="entry name" value="HAMP"/>
    <property type="match status" value="1"/>
</dbReference>
<dbReference type="InterPro" id="IPR050398">
    <property type="entry name" value="HssS/ArlS-like"/>
</dbReference>
<evidence type="ECO:0000256" key="1">
    <source>
        <dbReference type="ARBA" id="ARBA00000085"/>
    </source>
</evidence>
<comment type="caution">
    <text evidence="14">The sequence shown here is derived from an EMBL/GenBank/DDBJ whole genome shotgun (WGS) entry which is preliminary data.</text>
</comment>
<keyword evidence="11 12" id="KW-0472">Membrane</keyword>
<protein>
    <recommendedName>
        <fullName evidence="3">histidine kinase</fullName>
        <ecNumber evidence="3">2.7.13.3</ecNumber>
    </recommendedName>
</protein>
<reference evidence="14 15" key="1">
    <citation type="submission" date="2018-05" db="EMBL/GenBank/DDBJ databases">
        <title>Draft genome of Methanospirillum lacunae Ki8-1.</title>
        <authorList>
            <person name="Dueholm M.S."/>
            <person name="Nielsen P.H."/>
            <person name="Bakmann L.F."/>
            <person name="Otzen D.E."/>
        </authorList>
    </citation>
    <scope>NUCLEOTIDE SEQUENCE [LARGE SCALE GENOMIC DNA]</scope>
    <source>
        <strain evidence="14 15">Ki8-1</strain>
    </source>
</reference>
<evidence type="ECO:0000259" key="13">
    <source>
        <dbReference type="PROSITE" id="PS50885"/>
    </source>
</evidence>
<keyword evidence="12" id="KW-1133">Transmembrane helix</keyword>
<dbReference type="AlphaFoldDB" id="A0A2V2ND57"/>
<dbReference type="PROSITE" id="PS50885">
    <property type="entry name" value="HAMP"/>
    <property type="match status" value="1"/>
</dbReference>
<dbReference type="EMBL" id="QGMY01000002">
    <property type="protein sequence ID" value="PWR74348.1"/>
    <property type="molecule type" value="Genomic_DNA"/>
</dbReference>
<dbReference type="EC" id="2.7.13.3" evidence="3"/>
<dbReference type="InterPro" id="IPR003660">
    <property type="entry name" value="HAMP_dom"/>
</dbReference>
<gene>
    <name evidence="14" type="ORF">DK846_04150</name>
</gene>
<sequence>MLWNTGVVKRGIEMKTTILTKLLVVMLILTLVPLGIMGYLALQDEKAIGMNAANNAQNMGDVAINDSSKALMDLGEKLITQKAIDTAAQAAIYIKANPTKTLSDLQNDTEFQKIAVQKLGDRGYVCTVEYDNISSIIRFHPNPNLINFDTAPFKVKYPSFWKVVEPTINGTPHGGYYDWPDPDGVTRSKFMYIQPIGVPTADGVMLQSSATTYMEEFTVPSTQLKQKLNSSIQHTVNDIKIATESMSSSNTILLITIITMIIVIVIVCVMAMSISRPIKKLTVIADKISMGDLQTKIDVHTNDEIDDLAESFRRMINAFKIMVSMQEDKEEEEK</sequence>
<evidence type="ECO:0000313" key="14">
    <source>
        <dbReference type="EMBL" id="PWR74348.1"/>
    </source>
</evidence>
<dbReference type="SMART" id="SM00304">
    <property type="entry name" value="HAMP"/>
    <property type="match status" value="1"/>
</dbReference>
<organism evidence="14 15">
    <name type="scientific">Methanospirillum lacunae</name>
    <dbReference type="NCBI Taxonomy" id="668570"/>
    <lineage>
        <taxon>Archaea</taxon>
        <taxon>Methanobacteriati</taxon>
        <taxon>Methanobacteriota</taxon>
        <taxon>Stenosarchaea group</taxon>
        <taxon>Methanomicrobia</taxon>
        <taxon>Methanomicrobiales</taxon>
        <taxon>Methanospirillaceae</taxon>
        <taxon>Methanospirillum</taxon>
    </lineage>
</organism>
<keyword evidence="7" id="KW-0547">Nucleotide-binding</keyword>
<feature type="domain" description="HAMP" evidence="13">
    <location>
        <begin position="272"/>
        <end position="324"/>
    </location>
</feature>
<evidence type="ECO:0000256" key="5">
    <source>
        <dbReference type="ARBA" id="ARBA00022553"/>
    </source>
</evidence>
<keyword evidence="15" id="KW-1185">Reference proteome</keyword>
<comment type="catalytic activity">
    <reaction evidence="1">
        <text>ATP + protein L-histidine = ADP + protein N-phospho-L-histidine.</text>
        <dbReference type="EC" id="2.7.13.3"/>
    </reaction>
</comment>
<keyword evidence="6" id="KW-0808">Transferase</keyword>
<proteinExistence type="predicted"/>
<dbReference type="SUPFAM" id="SSF158472">
    <property type="entry name" value="HAMP domain-like"/>
    <property type="match status" value="1"/>
</dbReference>
<evidence type="ECO:0000256" key="7">
    <source>
        <dbReference type="ARBA" id="ARBA00022741"/>
    </source>
</evidence>
<accession>A0A2V2ND57</accession>
<evidence type="ECO:0000256" key="3">
    <source>
        <dbReference type="ARBA" id="ARBA00012438"/>
    </source>
</evidence>
<feature type="transmembrane region" description="Helical" evidence="12">
    <location>
        <begin position="252"/>
        <end position="272"/>
    </location>
</feature>
<evidence type="ECO:0000256" key="11">
    <source>
        <dbReference type="ARBA" id="ARBA00023136"/>
    </source>
</evidence>
<keyword evidence="9" id="KW-0067">ATP-binding</keyword>
<evidence type="ECO:0000256" key="8">
    <source>
        <dbReference type="ARBA" id="ARBA00022777"/>
    </source>
</evidence>
<evidence type="ECO:0000256" key="4">
    <source>
        <dbReference type="ARBA" id="ARBA00022475"/>
    </source>
</evidence>
<keyword evidence="12" id="KW-0812">Transmembrane</keyword>
<dbReference type="Pfam" id="PF00672">
    <property type="entry name" value="HAMP"/>
    <property type="match status" value="1"/>
</dbReference>
<feature type="transmembrane region" description="Helical" evidence="12">
    <location>
        <begin position="21"/>
        <end position="42"/>
    </location>
</feature>
<dbReference type="PANTHER" id="PTHR45528:SF1">
    <property type="entry name" value="SENSOR HISTIDINE KINASE CPXA"/>
    <property type="match status" value="1"/>
</dbReference>
<evidence type="ECO:0000313" key="15">
    <source>
        <dbReference type="Proteomes" id="UP000245657"/>
    </source>
</evidence>
<evidence type="ECO:0000256" key="10">
    <source>
        <dbReference type="ARBA" id="ARBA00023012"/>
    </source>
</evidence>
<evidence type="ECO:0000256" key="6">
    <source>
        <dbReference type="ARBA" id="ARBA00022679"/>
    </source>
</evidence>